<dbReference type="Proteomes" id="UP001385951">
    <property type="component" value="Unassembled WGS sequence"/>
</dbReference>
<dbReference type="SUPFAM" id="SSF48425">
    <property type="entry name" value="Sec7 domain"/>
    <property type="match status" value="1"/>
</dbReference>
<feature type="compositionally biased region" description="Polar residues" evidence="1">
    <location>
        <begin position="232"/>
        <end position="244"/>
    </location>
</feature>
<dbReference type="GO" id="GO:0005085">
    <property type="term" value="F:guanyl-nucleotide exchange factor activity"/>
    <property type="evidence" value="ECO:0007669"/>
    <property type="project" value="InterPro"/>
</dbReference>
<reference evidence="3 4" key="1">
    <citation type="submission" date="2022-09" db="EMBL/GenBank/DDBJ databases">
        <authorList>
            <person name="Palmer J.M."/>
        </authorList>
    </citation>
    <scope>NUCLEOTIDE SEQUENCE [LARGE SCALE GENOMIC DNA]</scope>
    <source>
        <strain evidence="3 4">DSM 7382</strain>
    </source>
</reference>
<evidence type="ECO:0000313" key="3">
    <source>
        <dbReference type="EMBL" id="KAK7693297.1"/>
    </source>
</evidence>
<feature type="compositionally biased region" description="Low complexity" evidence="1">
    <location>
        <begin position="1477"/>
        <end position="1493"/>
    </location>
</feature>
<dbReference type="InterPro" id="IPR000904">
    <property type="entry name" value="Sec7_dom"/>
</dbReference>
<comment type="caution">
    <text evidence="3">The sequence shown here is derived from an EMBL/GenBank/DDBJ whole genome shotgun (WGS) entry which is preliminary data.</text>
</comment>
<dbReference type="GO" id="GO:0005794">
    <property type="term" value="C:Golgi apparatus"/>
    <property type="evidence" value="ECO:0007669"/>
    <property type="project" value="UniProtKB-ARBA"/>
</dbReference>
<dbReference type="CDD" id="cd00171">
    <property type="entry name" value="Sec7"/>
    <property type="match status" value="1"/>
</dbReference>
<dbReference type="InterPro" id="IPR035999">
    <property type="entry name" value="Sec7_dom_sf"/>
</dbReference>
<keyword evidence="4" id="KW-1185">Reference proteome</keyword>
<dbReference type="Pfam" id="PF23325">
    <property type="entry name" value="TPR_28"/>
    <property type="match status" value="1"/>
</dbReference>
<feature type="compositionally biased region" description="Pro residues" evidence="1">
    <location>
        <begin position="1464"/>
        <end position="1476"/>
    </location>
</feature>
<dbReference type="InterPro" id="IPR023394">
    <property type="entry name" value="Sec7_C_sf"/>
</dbReference>
<evidence type="ECO:0000313" key="4">
    <source>
        <dbReference type="Proteomes" id="UP001385951"/>
    </source>
</evidence>
<feature type="domain" description="SEC7" evidence="2">
    <location>
        <begin position="545"/>
        <end position="735"/>
    </location>
</feature>
<dbReference type="GO" id="GO:0016192">
    <property type="term" value="P:vesicle-mediated transport"/>
    <property type="evidence" value="ECO:0007669"/>
    <property type="project" value="UniProtKB-ARBA"/>
</dbReference>
<evidence type="ECO:0000256" key="1">
    <source>
        <dbReference type="SAM" id="MobiDB-lite"/>
    </source>
</evidence>
<dbReference type="SUPFAM" id="SSF48371">
    <property type="entry name" value="ARM repeat"/>
    <property type="match status" value="2"/>
</dbReference>
<dbReference type="InterPro" id="IPR016024">
    <property type="entry name" value="ARM-type_fold"/>
</dbReference>
<name>A0AAW0GTK0_9APHY</name>
<feature type="region of interest" description="Disordered" evidence="1">
    <location>
        <begin position="1464"/>
        <end position="1503"/>
    </location>
</feature>
<dbReference type="Pfam" id="PF12783">
    <property type="entry name" value="Sec7-like_HUS"/>
    <property type="match status" value="1"/>
</dbReference>
<organism evidence="3 4">
    <name type="scientific">Cerrena zonata</name>
    <dbReference type="NCBI Taxonomy" id="2478898"/>
    <lineage>
        <taxon>Eukaryota</taxon>
        <taxon>Fungi</taxon>
        <taxon>Dikarya</taxon>
        <taxon>Basidiomycota</taxon>
        <taxon>Agaricomycotina</taxon>
        <taxon>Agaricomycetes</taxon>
        <taxon>Polyporales</taxon>
        <taxon>Cerrenaceae</taxon>
        <taxon>Cerrena</taxon>
    </lineage>
</organism>
<proteinExistence type="predicted"/>
<dbReference type="GO" id="GO:0032012">
    <property type="term" value="P:regulation of ARF protein signal transduction"/>
    <property type="evidence" value="ECO:0007669"/>
    <property type="project" value="InterPro"/>
</dbReference>
<feature type="region of interest" description="Disordered" evidence="1">
    <location>
        <begin position="217"/>
        <end position="262"/>
    </location>
</feature>
<dbReference type="Gene3D" id="1.10.220.20">
    <property type="match status" value="1"/>
</dbReference>
<dbReference type="Pfam" id="PF01369">
    <property type="entry name" value="Sec7"/>
    <property type="match status" value="1"/>
</dbReference>
<gene>
    <name evidence="3" type="ORF">QCA50_002864</name>
</gene>
<dbReference type="SMART" id="SM00222">
    <property type="entry name" value="Sec7"/>
    <property type="match status" value="1"/>
</dbReference>
<evidence type="ECO:0000259" key="2">
    <source>
        <dbReference type="PROSITE" id="PS50190"/>
    </source>
</evidence>
<dbReference type="InterPro" id="IPR032691">
    <property type="entry name" value="Mon2/Sec7/BIG1-like_HUS"/>
</dbReference>
<dbReference type="EMBL" id="JASBNA010000003">
    <property type="protein sequence ID" value="KAK7693297.1"/>
    <property type="molecule type" value="Genomic_DNA"/>
</dbReference>
<dbReference type="InterPro" id="IPR056604">
    <property type="entry name" value="GBF1-like_TPR"/>
</dbReference>
<dbReference type="PANTHER" id="PTHR10663:SF388">
    <property type="entry name" value="GOLGI-SPECIFIC BREFELDIN A-RESISTANCE GUANINE NUCLEOTIDE EXCHANGE FACTOR 1"/>
    <property type="match status" value="1"/>
</dbReference>
<dbReference type="FunFam" id="1.10.1000.11:FF:000002">
    <property type="entry name" value="Cytohesin 1"/>
    <property type="match status" value="1"/>
</dbReference>
<dbReference type="Gene3D" id="1.10.1000.11">
    <property type="entry name" value="Arf Nucleotide-binding Site Opener,domain 2"/>
    <property type="match status" value="1"/>
</dbReference>
<sequence>MRKNSRWASSLHTFSTRDSALASSLGLRRNRQNSSHFAPERGSTEQDLMGGFQELRRLVKEVDDISSLPLTTLLAPFFAIIRSPLSTGPITSAALSSLHNFFICNLISPGSLGLGQALSELSSTVSRCKFEASDSSGDEVVLLKIITLVQDCMCGNVSDILGDIEVCEMLETTLTTCCQMRLSELLRRSAEATMHALVRTVFTRLHQLDSVIEEQKLKETADETQENDVKMNVQTDASSSQTVTADAHPPSGDNVPEDGAPQDVPIEESAVETASTPISPGRLPKVQYGLPSILELLRVLINILDPSDQAHTDSTRLTALRVLNVAFEVAGMRICDFPSLSALVLDYGCKYLFQLARSDNPVVLQTTLRTISTMFETMRPKLKMQLELFLTFTIDRLAPPSTGKPPLRGASPSPRPGTPSLHAPHLAADLDKPPPTPRPLVPPARGDIRELLLETLSLLSDPPSFMVDLYANYDCDINCDNMFERLLDFATKGIYSSNYGPHQFSQAQNAQYICLDLVLAFVNHMSARAEGVNEPWPSEFTPPHELLKSKSQKQLILTGAARFNTKPKGGVTFLEEKQLIYTEPDVPRPLSLARFLKSCTRLDKRLLGDYLSRPENLDLLQAFMGLFDFRDKTVADAMREFMEAFRLPGESQQINRITETFAEVYFAADPAEVKSQDAIYVLAYSIIMLNTDLHNPQIRKRMTIEDYKRNLKGVNDGSNFSDEYLQNIYDSIRKQEIVMPEEHTGQLGFEYAWKELLQRSKRAGDFTIANTSLFDAEMFKGVWKPVVSAIAYAFITFEDDYIIERAISGFRQCATLARHFNMPDVFDYVVVSLSQATSLLPESLPAQVPNYPVVEVEGQSVTISFLSTKFGTNFKGQLAAVVLFNIVNGNGNALREGWTQIFEMFENLFLHSLLPTEMLQMEDFLGGVTSIPLRKAQPPRPAQRSDGLLSALSSYLMTPYSASTEALVPEATDSDIENTLAAIDCITSCRLDGLYKQILQLDPEALGAAVRALEALAHERTVAKLRQEADDVGPTLEPSQDGSYALPYDPASVFLLEAMISITCKTPEYIQDLWPIIYEHISALLSTPTQYSILLIERAVVGLLRICLILSIQPSLRDQVYVSFDILANLPPSISNAVAEQIASGFILIATRHRHIISSPTEWRMAFSLLRSIIPHPEASRQTFEYIQSIIADGPDQCLTPDNLPGLVTVLDEFATVAGVVTDAQQQGRRNQTLNAANTPPIERGLKAVDILFDLKRFWAPIAEKAKLQPEQVWHQYNLPLLSVLARQCSNTSREIRHTALVHIQRLILGPHISLDPEDQTQVEELFNRVIFPLLDELLKSPTFLRDPTGMPETRLRASALLAKAFMHLEARENQQADIRVIWIQVLDLMDRLMYIDRRDPMTEAIPESLKNVVLVMNATHLLVPPIPGSDTDTRESRQKALWAATHERMERFLPGFLADVLPPPPPPAAPAPAAVPVPVSAPTTAPQLESQPEPQPPTAEDPCIITNNLSFFARHSRTVVPYLLIPSLSFI</sequence>
<dbReference type="PANTHER" id="PTHR10663">
    <property type="entry name" value="GUANYL-NUCLEOTIDE EXCHANGE FACTOR"/>
    <property type="match status" value="1"/>
</dbReference>
<dbReference type="PROSITE" id="PS50190">
    <property type="entry name" value="SEC7"/>
    <property type="match status" value="1"/>
</dbReference>
<accession>A0AAW0GTK0</accession>
<protein>
    <recommendedName>
        <fullName evidence="2">SEC7 domain-containing protein</fullName>
    </recommendedName>
</protein>
<feature type="region of interest" description="Disordered" evidence="1">
    <location>
        <begin position="399"/>
        <end position="441"/>
    </location>
</feature>